<sequence>MKTMHSKTIILAAAISCFSIAVHSNAFADETHYPLTVKNCGRTLVFNKAPERVVSVGQNTTEILYALGLSDNVKGTALWYSPVLPQFTEVNKNVKMLSHDVPSFESIIAEKPDLVASHQEWVIGPAGSAATYDQFKDFEIPVYTAPADCVGKDNLAGSDGLRTAPFTMDLIYQEISELALIFNVQDKGEKLVHDLKGREQAAIDKVKNLPKGKISAVFWYSSADLDIDPYVAGDLGAPGYIMKILGIKNVIDSNYEWPTVGWETIVKANPTIIVLAEMDRRRFPADDVVVKRDFLKKDSVTKLLPAVENDRLVNMDVQSMNTTMRTIDGIEKLANAIVELGLLKE</sequence>
<dbReference type="PANTHER" id="PTHR30535:SF7">
    <property type="entry name" value="IRON(III) DICITRATE-BINDING PROTEIN"/>
    <property type="match status" value="1"/>
</dbReference>
<dbReference type="InterPro" id="IPR002491">
    <property type="entry name" value="ABC_transptr_periplasmic_BD"/>
</dbReference>
<dbReference type="AlphaFoldDB" id="A0A1R0F9R5"/>
<gene>
    <name evidence="3" type="ORF">PEB0149_011490</name>
</gene>
<dbReference type="PROSITE" id="PS50983">
    <property type="entry name" value="FE_B12_PBP"/>
    <property type="match status" value="1"/>
</dbReference>
<proteinExistence type="predicted"/>
<dbReference type="SUPFAM" id="SSF53807">
    <property type="entry name" value="Helical backbone' metal receptor"/>
    <property type="match status" value="1"/>
</dbReference>
<dbReference type="PANTHER" id="PTHR30535">
    <property type="entry name" value="VITAMIN B12-BINDING PROTEIN"/>
    <property type="match status" value="1"/>
</dbReference>
<accession>A0A1R0F9R5</accession>
<feature type="signal peptide" evidence="1">
    <location>
        <begin position="1"/>
        <end position="28"/>
    </location>
</feature>
<evidence type="ECO:0000259" key="2">
    <source>
        <dbReference type="PROSITE" id="PS50983"/>
    </source>
</evidence>
<keyword evidence="1" id="KW-0732">Signal</keyword>
<name>A0A1R0F9R5_9HYPH</name>
<feature type="chain" id="PRO_5013113628" evidence="1">
    <location>
        <begin position="29"/>
        <end position="345"/>
    </location>
</feature>
<dbReference type="RefSeq" id="WP_083639716.1">
    <property type="nucleotide sequence ID" value="NZ_CALYQA010000004.1"/>
</dbReference>
<reference evidence="3 4" key="1">
    <citation type="submission" date="2016-12" db="EMBL/GenBank/DDBJ databases">
        <title>Comparative genomics of Bartonella apis.</title>
        <authorList>
            <person name="Engel P."/>
        </authorList>
    </citation>
    <scope>NUCLEOTIDE SEQUENCE [LARGE SCALE GENOMIC DNA]</scope>
    <source>
        <strain evidence="3 4">PEB0149</strain>
    </source>
</reference>
<protein>
    <submittedName>
        <fullName evidence="3">Iron complex transport system substrate-binding protein</fullName>
    </submittedName>
</protein>
<dbReference type="Pfam" id="PF01497">
    <property type="entry name" value="Peripla_BP_2"/>
    <property type="match status" value="1"/>
</dbReference>
<organism evidence="3 4">
    <name type="scientific">Bartonella apis</name>
    <dbReference type="NCBI Taxonomy" id="1686310"/>
    <lineage>
        <taxon>Bacteria</taxon>
        <taxon>Pseudomonadati</taxon>
        <taxon>Pseudomonadota</taxon>
        <taxon>Alphaproteobacteria</taxon>
        <taxon>Hyphomicrobiales</taxon>
        <taxon>Bartonellaceae</taxon>
        <taxon>Bartonella</taxon>
    </lineage>
</organism>
<keyword evidence="4" id="KW-1185">Reference proteome</keyword>
<dbReference type="Gene3D" id="3.40.50.1980">
    <property type="entry name" value="Nitrogenase molybdenum iron protein domain"/>
    <property type="match status" value="2"/>
</dbReference>
<feature type="domain" description="Fe/B12 periplasmic-binding" evidence="2">
    <location>
        <begin position="52"/>
        <end position="341"/>
    </location>
</feature>
<dbReference type="EMBL" id="LXYT01000001">
    <property type="protein sequence ID" value="OLY43715.1"/>
    <property type="molecule type" value="Genomic_DNA"/>
</dbReference>
<evidence type="ECO:0000256" key="1">
    <source>
        <dbReference type="SAM" id="SignalP"/>
    </source>
</evidence>
<evidence type="ECO:0000313" key="4">
    <source>
        <dbReference type="Proteomes" id="UP000187344"/>
    </source>
</evidence>
<dbReference type="Proteomes" id="UP000187344">
    <property type="component" value="Unassembled WGS sequence"/>
</dbReference>
<dbReference type="InterPro" id="IPR050902">
    <property type="entry name" value="ABC_Transporter_SBP"/>
</dbReference>
<comment type="caution">
    <text evidence="3">The sequence shown here is derived from an EMBL/GenBank/DDBJ whole genome shotgun (WGS) entry which is preliminary data.</text>
</comment>
<dbReference type="OrthoDB" id="9797850at2"/>
<evidence type="ECO:0000313" key="3">
    <source>
        <dbReference type="EMBL" id="OLY43715.1"/>
    </source>
</evidence>